<gene>
    <name evidence="2" type="ORF">HPT29_009635</name>
</gene>
<dbReference type="PANTHER" id="PTHR43096">
    <property type="entry name" value="DNAJ HOMOLOG 1, MITOCHONDRIAL-RELATED"/>
    <property type="match status" value="1"/>
</dbReference>
<dbReference type="Pfam" id="PF00226">
    <property type="entry name" value="DnaJ"/>
    <property type="match status" value="1"/>
</dbReference>
<reference evidence="2" key="1">
    <citation type="submission" date="2022-08" db="EMBL/GenBank/DDBJ databases">
        <title>Microvirga terrae sp. nov., isolated from soil.</title>
        <authorList>
            <person name="Kim K.H."/>
            <person name="Seo Y.L."/>
            <person name="Kim J.M."/>
            <person name="Lee J.K."/>
            <person name="Han D.M."/>
            <person name="Jeon C.O."/>
        </authorList>
    </citation>
    <scope>NUCLEOTIDE SEQUENCE</scope>
    <source>
        <strain evidence="2">R24</strain>
    </source>
</reference>
<dbReference type="Proteomes" id="UP001017257">
    <property type="component" value="Chromosome"/>
</dbReference>
<name>A0ABY5RWP7_9HYPH</name>
<dbReference type="InterPro" id="IPR001623">
    <property type="entry name" value="DnaJ_domain"/>
</dbReference>
<protein>
    <submittedName>
        <fullName evidence="2">J domain-containing protein</fullName>
    </submittedName>
</protein>
<dbReference type="RefSeq" id="WP_173947474.1">
    <property type="nucleotide sequence ID" value="NZ_CP102845.1"/>
</dbReference>
<dbReference type="PRINTS" id="PR00625">
    <property type="entry name" value="JDOMAIN"/>
</dbReference>
<organism evidence="2 3">
    <name type="scientific">Microvirga terrae</name>
    <dbReference type="NCBI Taxonomy" id="2740529"/>
    <lineage>
        <taxon>Bacteria</taxon>
        <taxon>Pseudomonadati</taxon>
        <taxon>Pseudomonadota</taxon>
        <taxon>Alphaproteobacteria</taxon>
        <taxon>Hyphomicrobiales</taxon>
        <taxon>Methylobacteriaceae</taxon>
        <taxon>Microvirga</taxon>
    </lineage>
</organism>
<keyword evidence="3" id="KW-1185">Reference proteome</keyword>
<dbReference type="SMART" id="SM00271">
    <property type="entry name" value="DnaJ"/>
    <property type="match status" value="1"/>
</dbReference>
<feature type="domain" description="J" evidence="1">
    <location>
        <begin position="8"/>
        <end position="72"/>
    </location>
</feature>
<dbReference type="InterPro" id="IPR018253">
    <property type="entry name" value="DnaJ_domain_CS"/>
</dbReference>
<dbReference type="Gene3D" id="1.10.287.110">
    <property type="entry name" value="DnaJ domain"/>
    <property type="match status" value="1"/>
</dbReference>
<sequence>MSNRDPKRYYAILGVSFDAEAAEIKAAYRRRAKELHPDRNRAPDAAAQFRLLNEAYEALNDPASRALYDTAALEAAKASPAPGQKPPEPVVCSCCGKVTAQPRYAIFFTVTSFLVVTRRSPTQGIFCSACAEKKACRASAITWLFGWWGFPWGPIYSVGAIIANMLGGKQPPEVNARLTAYQAWYFASIGNMDVARAVAMDAADLARKAPSNSAGAELRTSIDELLQVIGGSAKRLKNSWRLLSRPFYVQAAVLAAVAVGGWQAYERMPVSQPPRGPKPYVATAPTSNPAPAPKRAAYVRPAMAPNGTPWPFSAGYVRGYSLLNNDGRSSVTVDNSQNDSDVFVKLVSLDGARAYPVRLFYIPAGRSFTVEDVRQGTYDVRYQNLSSGALSRSEQFSLTETRNYQGIEYSTLTLTLYKVRNGNMQTYALAEDEF</sequence>
<accession>A0ABY5RWP7</accession>
<dbReference type="InterPro" id="IPR036869">
    <property type="entry name" value="J_dom_sf"/>
</dbReference>
<dbReference type="PANTHER" id="PTHR43096:SF58">
    <property type="entry name" value="CHAPERONE DNAJ-DOMAIN SUPERFAMILY PROTEIN"/>
    <property type="match status" value="1"/>
</dbReference>
<evidence type="ECO:0000313" key="3">
    <source>
        <dbReference type="Proteomes" id="UP001017257"/>
    </source>
</evidence>
<dbReference type="PROSITE" id="PS00636">
    <property type="entry name" value="DNAJ_1"/>
    <property type="match status" value="1"/>
</dbReference>
<dbReference type="CDD" id="cd06257">
    <property type="entry name" value="DnaJ"/>
    <property type="match status" value="1"/>
</dbReference>
<evidence type="ECO:0000259" key="1">
    <source>
        <dbReference type="PROSITE" id="PS50076"/>
    </source>
</evidence>
<dbReference type="EMBL" id="CP102845">
    <property type="protein sequence ID" value="UVF21359.1"/>
    <property type="molecule type" value="Genomic_DNA"/>
</dbReference>
<proteinExistence type="predicted"/>
<dbReference type="PROSITE" id="PS50076">
    <property type="entry name" value="DNAJ_2"/>
    <property type="match status" value="1"/>
</dbReference>
<dbReference type="SUPFAM" id="SSF46565">
    <property type="entry name" value="Chaperone J-domain"/>
    <property type="match status" value="1"/>
</dbReference>
<evidence type="ECO:0000313" key="2">
    <source>
        <dbReference type="EMBL" id="UVF21359.1"/>
    </source>
</evidence>